<evidence type="ECO:0000313" key="2">
    <source>
        <dbReference type="Proteomes" id="UP000499080"/>
    </source>
</evidence>
<sequence length="155" mass="17753">MPYLQSFRSPPIPIKKSKRVLASRLCTEEVSCSNSRRVARGFLDRLQRFGENRFSKHEAAASNACAKNRHWIQLSEKEEINDDVLIDDLLSLDSEAETSETLTELDILDIVKNKNDIAMNCDEKEDDEDGNDHDAEINKSSYDEMLIRSGLQFEE</sequence>
<dbReference type="OrthoDB" id="6449114at2759"/>
<organism evidence="1 2">
    <name type="scientific">Araneus ventricosus</name>
    <name type="common">Orbweaver spider</name>
    <name type="synonym">Epeira ventricosa</name>
    <dbReference type="NCBI Taxonomy" id="182803"/>
    <lineage>
        <taxon>Eukaryota</taxon>
        <taxon>Metazoa</taxon>
        <taxon>Ecdysozoa</taxon>
        <taxon>Arthropoda</taxon>
        <taxon>Chelicerata</taxon>
        <taxon>Arachnida</taxon>
        <taxon>Araneae</taxon>
        <taxon>Araneomorphae</taxon>
        <taxon>Entelegynae</taxon>
        <taxon>Araneoidea</taxon>
        <taxon>Araneidae</taxon>
        <taxon>Araneus</taxon>
    </lineage>
</organism>
<gene>
    <name evidence="1" type="ORF">AVEN_31557_1</name>
</gene>
<dbReference type="EMBL" id="BGPR01068487">
    <property type="protein sequence ID" value="GBO42421.1"/>
    <property type="molecule type" value="Genomic_DNA"/>
</dbReference>
<reference evidence="1 2" key="1">
    <citation type="journal article" date="2019" name="Sci. Rep.">
        <title>Orb-weaving spider Araneus ventricosus genome elucidates the spidroin gene catalogue.</title>
        <authorList>
            <person name="Kono N."/>
            <person name="Nakamura H."/>
            <person name="Ohtoshi R."/>
            <person name="Moran D.A.P."/>
            <person name="Shinohara A."/>
            <person name="Yoshida Y."/>
            <person name="Fujiwara M."/>
            <person name="Mori M."/>
            <person name="Tomita M."/>
            <person name="Arakawa K."/>
        </authorList>
    </citation>
    <scope>NUCLEOTIDE SEQUENCE [LARGE SCALE GENOMIC DNA]</scope>
</reference>
<dbReference type="Proteomes" id="UP000499080">
    <property type="component" value="Unassembled WGS sequence"/>
</dbReference>
<protein>
    <submittedName>
        <fullName evidence="1">Uncharacterized protein</fullName>
    </submittedName>
</protein>
<evidence type="ECO:0000313" key="1">
    <source>
        <dbReference type="EMBL" id="GBO42421.1"/>
    </source>
</evidence>
<proteinExistence type="predicted"/>
<keyword evidence="2" id="KW-1185">Reference proteome</keyword>
<name>A0A4Y2WYS9_ARAVE</name>
<feature type="non-terminal residue" evidence="1">
    <location>
        <position position="155"/>
    </location>
</feature>
<dbReference type="AlphaFoldDB" id="A0A4Y2WYS9"/>
<comment type="caution">
    <text evidence="1">The sequence shown here is derived from an EMBL/GenBank/DDBJ whole genome shotgun (WGS) entry which is preliminary data.</text>
</comment>
<accession>A0A4Y2WYS9</accession>